<proteinExistence type="predicted"/>
<dbReference type="InterPro" id="IPR016181">
    <property type="entry name" value="Acyl_CoA_acyltransferase"/>
</dbReference>
<accession>A0A8H4NWU5</accession>
<dbReference type="PANTHER" id="PTHR43792">
    <property type="entry name" value="GNAT FAMILY, PUTATIVE (AFU_ORTHOLOGUE AFUA_3G00765)-RELATED-RELATED"/>
    <property type="match status" value="1"/>
</dbReference>
<dbReference type="AlphaFoldDB" id="A0A8H4NWU5"/>
<keyword evidence="3" id="KW-1185">Reference proteome</keyword>
<name>A0A8H4NWU5_9HYPO</name>
<evidence type="ECO:0000259" key="1">
    <source>
        <dbReference type="PROSITE" id="PS51186"/>
    </source>
</evidence>
<reference evidence="2" key="1">
    <citation type="submission" date="2020-01" db="EMBL/GenBank/DDBJ databases">
        <title>Identification and distribution of gene clusters putatively required for synthesis of sphingolipid metabolism inhibitors in phylogenetically diverse species of the filamentous fungus Fusarium.</title>
        <authorList>
            <person name="Kim H.-S."/>
            <person name="Busman M."/>
            <person name="Brown D.W."/>
            <person name="Divon H."/>
            <person name="Uhlig S."/>
            <person name="Proctor R.H."/>
        </authorList>
    </citation>
    <scope>NUCLEOTIDE SEQUENCE</scope>
    <source>
        <strain evidence="2">NRRL 53441</strain>
    </source>
</reference>
<gene>
    <name evidence="2" type="ORF">F53441_8167</name>
</gene>
<comment type="caution">
    <text evidence="2">The sequence shown here is derived from an EMBL/GenBank/DDBJ whole genome shotgun (WGS) entry which is preliminary data.</text>
</comment>
<sequence>MTGNQSEKPGFIQIKTTLTKLPYPPLEDRPILRTERLILKPFYENAAEDLFPMRAQQEVMMWTAQGVPDKDLEETRKWASQRLPPHHETDFSYVISLLETGQVIGTGGTYRRAAELGWPAIGYAFRKEFWGKGYATEFLSAFMEEWWKLPRIECSIDVDSTTLNEEEREASPDRAIAERCGAETIRDNLGSNRVLQKAGFRRVSTWRNEAKAWTIYGWVITDGQTTAS</sequence>
<dbReference type="Proteomes" id="UP000605986">
    <property type="component" value="Unassembled WGS sequence"/>
</dbReference>
<dbReference type="PANTHER" id="PTHR43792:SF1">
    <property type="entry name" value="N-ACETYLTRANSFERASE DOMAIN-CONTAINING PROTEIN"/>
    <property type="match status" value="1"/>
</dbReference>
<protein>
    <recommendedName>
        <fullName evidence="1">N-acetyltransferase domain-containing protein</fullName>
    </recommendedName>
</protein>
<dbReference type="Pfam" id="PF13302">
    <property type="entry name" value="Acetyltransf_3"/>
    <property type="match status" value="1"/>
</dbReference>
<feature type="domain" description="N-acetyltransferase" evidence="1">
    <location>
        <begin position="37"/>
        <end position="221"/>
    </location>
</feature>
<evidence type="ECO:0000313" key="2">
    <source>
        <dbReference type="EMBL" id="KAF4448443.1"/>
    </source>
</evidence>
<dbReference type="GO" id="GO:0016747">
    <property type="term" value="F:acyltransferase activity, transferring groups other than amino-acyl groups"/>
    <property type="evidence" value="ECO:0007669"/>
    <property type="project" value="InterPro"/>
</dbReference>
<dbReference type="Gene3D" id="3.40.630.30">
    <property type="match status" value="1"/>
</dbReference>
<organism evidence="2 3">
    <name type="scientific">Fusarium austroafricanum</name>
    <dbReference type="NCBI Taxonomy" id="2364996"/>
    <lineage>
        <taxon>Eukaryota</taxon>
        <taxon>Fungi</taxon>
        <taxon>Dikarya</taxon>
        <taxon>Ascomycota</taxon>
        <taxon>Pezizomycotina</taxon>
        <taxon>Sordariomycetes</taxon>
        <taxon>Hypocreomycetidae</taxon>
        <taxon>Hypocreales</taxon>
        <taxon>Nectriaceae</taxon>
        <taxon>Fusarium</taxon>
        <taxon>Fusarium concolor species complex</taxon>
    </lineage>
</organism>
<dbReference type="EMBL" id="JAADJG010000340">
    <property type="protein sequence ID" value="KAF4448443.1"/>
    <property type="molecule type" value="Genomic_DNA"/>
</dbReference>
<dbReference type="InterPro" id="IPR051531">
    <property type="entry name" value="N-acetyltransferase"/>
</dbReference>
<evidence type="ECO:0000313" key="3">
    <source>
        <dbReference type="Proteomes" id="UP000605986"/>
    </source>
</evidence>
<dbReference type="SUPFAM" id="SSF55729">
    <property type="entry name" value="Acyl-CoA N-acyltransferases (Nat)"/>
    <property type="match status" value="1"/>
</dbReference>
<dbReference type="OrthoDB" id="4072826at2759"/>
<dbReference type="PROSITE" id="PS51186">
    <property type="entry name" value="GNAT"/>
    <property type="match status" value="1"/>
</dbReference>
<dbReference type="InterPro" id="IPR000182">
    <property type="entry name" value="GNAT_dom"/>
</dbReference>